<proteinExistence type="predicted"/>
<accession>A0AA36AY19</accession>
<gene>
    <name evidence="1" type="ORF">OCTVUL_1B007679</name>
</gene>
<protein>
    <submittedName>
        <fullName evidence="1">Uncharacterized protein</fullName>
    </submittedName>
</protein>
<evidence type="ECO:0000313" key="2">
    <source>
        <dbReference type="Proteomes" id="UP001162480"/>
    </source>
</evidence>
<reference evidence="1" key="1">
    <citation type="submission" date="2023-08" db="EMBL/GenBank/DDBJ databases">
        <authorList>
            <person name="Alioto T."/>
            <person name="Alioto T."/>
            <person name="Gomez Garrido J."/>
        </authorList>
    </citation>
    <scope>NUCLEOTIDE SEQUENCE</scope>
</reference>
<dbReference type="EMBL" id="OX597818">
    <property type="protein sequence ID" value="CAI9723372.1"/>
    <property type="molecule type" value="Genomic_DNA"/>
</dbReference>
<evidence type="ECO:0000313" key="1">
    <source>
        <dbReference type="EMBL" id="CAI9723372.1"/>
    </source>
</evidence>
<keyword evidence="2" id="KW-1185">Reference proteome</keyword>
<dbReference type="AlphaFoldDB" id="A0AA36AY19"/>
<organism evidence="1 2">
    <name type="scientific">Octopus vulgaris</name>
    <name type="common">Common octopus</name>
    <dbReference type="NCBI Taxonomy" id="6645"/>
    <lineage>
        <taxon>Eukaryota</taxon>
        <taxon>Metazoa</taxon>
        <taxon>Spiralia</taxon>
        <taxon>Lophotrochozoa</taxon>
        <taxon>Mollusca</taxon>
        <taxon>Cephalopoda</taxon>
        <taxon>Coleoidea</taxon>
        <taxon>Octopodiformes</taxon>
        <taxon>Octopoda</taxon>
        <taxon>Incirrata</taxon>
        <taxon>Octopodidae</taxon>
        <taxon>Octopus</taxon>
    </lineage>
</organism>
<sequence>MSGVKAHSCNICHVKDYESRLDMKLELSESLRIVAIMMFFTDDVYCKVVANKQIHIIHVPYGPRSSLHSSHLTVEAAIPR</sequence>
<name>A0AA36AY19_OCTVU</name>
<dbReference type="Proteomes" id="UP001162480">
    <property type="component" value="Chromosome 5"/>
</dbReference>